<dbReference type="EMBL" id="JAIGNO010000001">
    <property type="protein sequence ID" value="MBX7481256.1"/>
    <property type="molecule type" value="Genomic_DNA"/>
</dbReference>
<feature type="binding site" evidence="11">
    <location>
        <begin position="11"/>
        <end position="18"/>
    </location>
    <ligand>
        <name>ATP</name>
        <dbReference type="ChEBI" id="CHEBI:30616"/>
    </ligand>
</feature>
<dbReference type="InterPro" id="IPR027417">
    <property type="entry name" value="P-loop_NTPase"/>
</dbReference>
<evidence type="ECO:0000256" key="6">
    <source>
        <dbReference type="ARBA" id="ARBA00022741"/>
    </source>
</evidence>
<dbReference type="RefSeq" id="WP_221555186.1">
    <property type="nucleotide sequence ID" value="NZ_JAIGNO010000001.1"/>
</dbReference>
<gene>
    <name evidence="11 13" type="primary">tmk</name>
    <name evidence="13" type="ORF">K3174_01830</name>
</gene>
<dbReference type="HAMAP" id="MF_00165">
    <property type="entry name" value="Thymidylate_kinase"/>
    <property type="match status" value="1"/>
</dbReference>
<evidence type="ECO:0000256" key="4">
    <source>
        <dbReference type="ARBA" id="ARBA00022679"/>
    </source>
</evidence>
<evidence type="ECO:0000256" key="3">
    <source>
        <dbReference type="ARBA" id="ARBA00017144"/>
    </source>
</evidence>
<evidence type="ECO:0000256" key="2">
    <source>
        <dbReference type="ARBA" id="ARBA00012980"/>
    </source>
</evidence>
<evidence type="ECO:0000256" key="1">
    <source>
        <dbReference type="ARBA" id="ARBA00009776"/>
    </source>
</evidence>
<evidence type="ECO:0000313" key="14">
    <source>
        <dbReference type="Proteomes" id="UP000755104"/>
    </source>
</evidence>
<comment type="similarity">
    <text evidence="1 11">Belongs to the thymidylate kinase family.</text>
</comment>
<evidence type="ECO:0000256" key="11">
    <source>
        <dbReference type="HAMAP-Rule" id="MF_00165"/>
    </source>
</evidence>
<sequence length="214" mass="23012">MNRGRFIAFEGGEGMGKSTQARMLAEKLERWGRAVELTREPGGTPGAEAIRELLLAPPGEGWPPAAEALLFAAARADHVARRIRPALEAGTWIVCDRFIDSSRAYQGIAGGLGDDSVNALHRVGSDGLLPDLALLIDAPIAAASERLARRDGDTSDAIGGRATEYHEAVNAAFRDFADAEPERFAVIDGSGSIEDVHERVIAVMRSRFEEFARC</sequence>
<evidence type="ECO:0000256" key="8">
    <source>
        <dbReference type="ARBA" id="ARBA00022840"/>
    </source>
</evidence>
<reference evidence="13 14" key="1">
    <citation type="submission" date="2021-08" db="EMBL/GenBank/DDBJ databases">
        <title>Comparative Genomics Analysis of the Genus Qipengyuania Reveals Extensive Genetic Diversity and Metabolic Versatility, Including the Description of Fifteen Novel Species.</title>
        <authorList>
            <person name="Liu Y."/>
        </authorList>
    </citation>
    <scope>NUCLEOTIDE SEQUENCE [LARGE SCALE GENOMIC DNA]</scope>
    <source>
        <strain evidence="13 14">6D47A</strain>
    </source>
</reference>
<comment type="function">
    <text evidence="11">Phosphorylation of dTMP to form dTDP in both de novo and salvage pathways of dTTP synthesis.</text>
</comment>
<evidence type="ECO:0000256" key="7">
    <source>
        <dbReference type="ARBA" id="ARBA00022777"/>
    </source>
</evidence>
<keyword evidence="6 11" id="KW-0547">Nucleotide-binding</keyword>
<dbReference type="InterPro" id="IPR018095">
    <property type="entry name" value="Thymidylate_kin_CS"/>
</dbReference>
<feature type="domain" description="Thymidylate kinase-like" evidence="12">
    <location>
        <begin position="9"/>
        <end position="199"/>
    </location>
</feature>
<dbReference type="PANTHER" id="PTHR10344">
    <property type="entry name" value="THYMIDYLATE KINASE"/>
    <property type="match status" value="1"/>
</dbReference>
<keyword evidence="4 11" id="KW-0808">Transferase</keyword>
<evidence type="ECO:0000256" key="10">
    <source>
        <dbReference type="ARBA" id="ARBA00048743"/>
    </source>
</evidence>
<evidence type="ECO:0000256" key="9">
    <source>
        <dbReference type="ARBA" id="ARBA00029962"/>
    </source>
</evidence>
<dbReference type="EC" id="2.7.4.9" evidence="2 11"/>
<dbReference type="InterPro" id="IPR039430">
    <property type="entry name" value="Thymidylate_kin-like_dom"/>
</dbReference>
<dbReference type="PANTHER" id="PTHR10344:SF4">
    <property type="entry name" value="UMP-CMP KINASE 2, MITOCHONDRIAL"/>
    <property type="match status" value="1"/>
</dbReference>
<proteinExistence type="inferred from homology"/>
<dbReference type="NCBIfam" id="TIGR00041">
    <property type="entry name" value="DTMP_kinase"/>
    <property type="match status" value="1"/>
</dbReference>
<evidence type="ECO:0000313" key="13">
    <source>
        <dbReference type="EMBL" id="MBX7481256.1"/>
    </source>
</evidence>
<keyword evidence="14" id="KW-1185">Reference proteome</keyword>
<keyword evidence="7 11" id="KW-0418">Kinase</keyword>
<dbReference type="CDD" id="cd01672">
    <property type="entry name" value="TMPK"/>
    <property type="match status" value="1"/>
</dbReference>
<dbReference type="SUPFAM" id="SSF52540">
    <property type="entry name" value="P-loop containing nucleoside triphosphate hydrolases"/>
    <property type="match status" value="1"/>
</dbReference>
<dbReference type="GO" id="GO:0004798">
    <property type="term" value="F:dTMP kinase activity"/>
    <property type="evidence" value="ECO:0007669"/>
    <property type="project" value="UniProtKB-EC"/>
</dbReference>
<evidence type="ECO:0000259" key="12">
    <source>
        <dbReference type="Pfam" id="PF02223"/>
    </source>
</evidence>
<organism evidence="13 14">
    <name type="scientific">Qipengyuania qiaonensis</name>
    <dbReference type="NCBI Taxonomy" id="2867240"/>
    <lineage>
        <taxon>Bacteria</taxon>
        <taxon>Pseudomonadati</taxon>
        <taxon>Pseudomonadota</taxon>
        <taxon>Alphaproteobacteria</taxon>
        <taxon>Sphingomonadales</taxon>
        <taxon>Erythrobacteraceae</taxon>
        <taxon>Qipengyuania</taxon>
    </lineage>
</organism>
<dbReference type="PROSITE" id="PS01331">
    <property type="entry name" value="THYMIDYLATE_KINASE"/>
    <property type="match status" value="1"/>
</dbReference>
<evidence type="ECO:0000256" key="5">
    <source>
        <dbReference type="ARBA" id="ARBA00022727"/>
    </source>
</evidence>
<dbReference type="InterPro" id="IPR018094">
    <property type="entry name" value="Thymidylate_kinase"/>
</dbReference>
<keyword evidence="8 11" id="KW-0067">ATP-binding</keyword>
<protein>
    <recommendedName>
        <fullName evidence="3 11">Thymidylate kinase</fullName>
        <ecNumber evidence="2 11">2.7.4.9</ecNumber>
    </recommendedName>
    <alternativeName>
        <fullName evidence="9 11">dTMP kinase</fullName>
    </alternativeName>
</protein>
<name>A0ABS7J1P2_9SPHN</name>
<dbReference type="Pfam" id="PF02223">
    <property type="entry name" value="Thymidylate_kin"/>
    <property type="match status" value="1"/>
</dbReference>
<dbReference type="Gene3D" id="3.40.50.300">
    <property type="entry name" value="P-loop containing nucleotide triphosphate hydrolases"/>
    <property type="match status" value="1"/>
</dbReference>
<comment type="caution">
    <text evidence="13">The sequence shown here is derived from an EMBL/GenBank/DDBJ whole genome shotgun (WGS) entry which is preliminary data.</text>
</comment>
<comment type="catalytic activity">
    <reaction evidence="10 11">
        <text>dTMP + ATP = dTDP + ADP</text>
        <dbReference type="Rhea" id="RHEA:13517"/>
        <dbReference type="ChEBI" id="CHEBI:30616"/>
        <dbReference type="ChEBI" id="CHEBI:58369"/>
        <dbReference type="ChEBI" id="CHEBI:63528"/>
        <dbReference type="ChEBI" id="CHEBI:456216"/>
        <dbReference type="EC" id="2.7.4.9"/>
    </reaction>
</comment>
<dbReference type="Proteomes" id="UP000755104">
    <property type="component" value="Unassembled WGS sequence"/>
</dbReference>
<keyword evidence="5 11" id="KW-0545">Nucleotide biosynthesis</keyword>
<accession>A0ABS7J1P2</accession>